<keyword evidence="16" id="KW-1185">Reference proteome</keyword>
<evidence type="ECO:0000256" key="4">
    <source>
        <dbReference type="ARBA" id="ARBA00022679"/>
    </source>
</evidence>
<dbReference type="Gene3D" id="1.10.720.30">
    <property type="entry name" value="SAP domain"/>
    <property type="match status" value="1"/>
</dbReference>
<name>A0A7R7XAR4_9EURO</name>
<dbReference type="InterPro" id="IPR023321">
    <property type="entry name" value="PINIT"/>
</dbReference>
<comment type="subcellular location">
    <subcellularLocation>
        <location evidence="1">Nucleus</location>
    </subcellularLocation>
</comment>
<dbReference type="Pfam" id="PF14324">
    <property type="entry name" value="PINIT"/>
    <property type="match status" value="1"/>
</dbReference>
<evidence type="ECO:0000256" key="6">
    <source>
        <dbReference type="ARBA" id="ARBA00022771"/>
    </source>
</evidence>
<evidence type="ECO:0000313" key="15">
    <source>
        <dbReference type="EMBL" id="BCS17962.1"/>
    </source>
</evidence>
<keyword evidence="7" id="KW-0833">Ubl conjugation pathway</keyword>
<feature type="region of interest" description="Disordered" evidence="11">
    <location>
        <begin position="383"/>
        <end position="407"/>
    </location>
</feature>
<dbReference type="Proteomes" id="UP000654913">
    <property type="component" value="Chromosome 1"/>
</dbReference>
<dbReference type="CDD" id="cd16792">
    <property type="entry name" value="SP-RING_Siz-like"/>
    <property type="match status" value="1"/>
</dbReference>
<evidence type="ECO:0000259" key="14">
    <source>
        <dbReference type="PROSITE" id="PS51466"/>
    </source>
</evidence>
<dbReference type="EMBL" id="AP024443">
    <property type="protein sequence ID" value="BCS17962.1"/>
    <property type="molecule type" value="Genomic_DNA"/>
</dbReference>
<dbReference type="GO" id="GO:0061665">
    <property type="term" value="F:SUMO ligase activity"/>
    <property type="evidence" value="ECO:0007669"/>
    <property type="project" value="TreeGrafter"/>
</dbReference>
<keyword evidence="5" id="KW-0479">Metal-binding</keyword>
<feature type="domain" description="SP-RING-type" evidence="13">
    <location>
        <begin position="292"/>
        <end position="377"/>
    </location>
</feature>
<dbReference type="InterPro" id="IPR031141">
    <property type="entry name" value="SIZ1/2_SP-RING"/>
</dbReference>
<dbReference type="PROSITE" id="PS50800">
    <property type="entry name" value="SAP"/>
    <property type="match status" value="1"/>
</dbReference>
<dbReference type="RefSeq" id="XP_041550156.1">
    <property type="nucleotide sequence ID" value="XM_041704707.1"/>
</dbReference>
<dbReference type="SUPFAM" id="SSF68906">
    <property type="entry name" value="SAP domain"/>
    <property type="match status" value="1"/>
</dbReference>
<gene>
    <name evidence="15" type="primary">SIZ1</name>
    <name evidence="15" type="ORF">APUU_10790A</name>
</gene>
<accession>A0A7R7XAR4</accession>
<comment type="pathway">
    <text evidence="2">Protein modification; protein sumoylation.</text>
</comment>
<proteinExistence type="inferred from homology"/>
<dbReference type="InterPro" id="IPR038654">
    <property type="entry name" value="PINIT_sf"/>
</dbReference>
<dbReference type="PROSITE" id="PS51466">
    <property type="entry name" value="PINIT"/>
    <property type="match status" value="1"/>
</dbReference>
<feature type="domain" description="PINIT" evidence="14">
    <location>
        <begin position="110"/>
        <end position="263"/>
    </location>
</feature>
<keyword evidence="4" id="KW-0808">Transferase</keyword>
<protein>
    <submittedName>
        <fullName evidence="15">SUMO ligase siz1</fullName>
    </submittedName>
</protein>
<organism evidence="15 16">
    <name type="scientific">Aspergillus puulaauensis</name>
    <dbReference type="NCBI Taxonomy" id="1220207"/>
    <lineage>
        <taxon>Eukaryota</taxon>
        <taxon>Fungi</taxon>
        <taxon>Dikarya</taxon>
        <taxon>Ascomycota</taxon>
        <taxon>Pezizomycotina</taxon>
        <taxon>Eurotiomycetes</taxon>
        <taxon>Eurotiomycetidae</taxon>
        <taxon>Eurotiales</taxon>
        <taxon>Aspergillaceae</taxon>
        <taxon>Aspergillus</taxon>
    </lineage>
</organism>
<dbReference type="Gene3D" id="2.60.120.780">
    <property type="entry name" value="PINIT domain"/>
    <property type="match status" value="1"/>
</dbReference>
<dbReference type="GeneID" id="64967967"/>
<dbReference type="Gene3D" id="3.30.40.10">
    <property type="entry name" value="Zinc/RING finger domain, C3HC4 (zinc finger)"/>
    <property type="match status" value="1"/>
</dbReference>
<dbReference type="UniPathway" id="UPA00886"/>
<evidence type="ECO:0000256" key="1">
    <source>
        <dbReference type="ARBA" id="ARBA00004123"/>
    </source>
</evidence>
<dbReference type="InterPro" id="IPR004181">
    <property type="entry name" value="Znf_MIZ"/>
</dbReference>
<evidence type="ECO:0000259" key="12">
    <source>
        <dbReference type="PROSITE" id="PS50800"/>
    </source>
</evidence>
<dbReference type="InterPro" id="IPR003034">
    <property type="entry name" value="SAP_dom"/>
</dbReference>
<evidence type="ECO:0000256" key="11">
    <source>
        <dbReference type="SAM" id="MobiDB-lite"/>
    </source>
</evidence>
<dbReference type="GO" id="GO:0016874">
    <property type="term" value="F:ligase activity"/>
    <property type="evidence" value="ECO:0007669"/>
    <property type="project" value="UniProtKB-KW"/>
</dbReference>
<dbReference type="OrthoDB" id="28127at2759"/>
<keyword evidence="9" id="KW-0539">Nucleus</keyword>
<dbReference type="PROSITE" id="PS51044">
    <property type="entry name" value="ZF_SP_RING"/>
    <property type="match status" value="1"/>
</dbReference>
<dbReference type="GO" id="GO:0008270">
    <property type="term" value="F:zinc ion binding"/>
    <property type="evidence" value="ECO:0007669"/>
    <property type="project" value="UniProtKB-KW"/>
</dbReference>
<dbReference type="PANTHER" id="PTHR10782">
    <property type="entry name" value="ZINC FINGER MIZ DOMAIN-CONTAINING PROTEIN"/>
    <property type="match status" value="1"/>
</dbReference>
<evidence type="ECO:0000256" key="9">
    <source>
        <dbReference type="ARBA" id="ARBA00023242"/>
    </source>
</evidence>
<keyword evidence="8" id="KW-0862">Zinc</keyword>
<dbReference type="GO" id="GO:0097240">
    <property type="term" value="P:chromosome attachment to the nuclear envelope"/>
    <property type="evidence" value="ECO:0007669"/>
    <property type="project" value="UniProtKB-ARBA"/>
</dbReference>
<reference evidence="15" key="2">
    <citation type="submission" date="2021-02" db="EMBL/GenBank/DDBJ databases">
        <title>Aspergillus puulaauensis MK2 genome sequence.</title>
        <authorList>
            <person name="Futagami T."/>
            <person name="Mori K."/>
            <person name="Kadooka C."/>
            <person name="Tanaka T."/>
        </authorList>
    </citation>
    <scope>NUCLEOTIDE SEQUENCE</scope>
    <source>
        <strain evidence="15">MK2</strain>
    </source>
</reference>
<keyword evidence="6 10" id="KW-0863">Zinc-finger</keyword>
<evidence type="ECO:0000256" key="2">
    <source>
        <dbReference type="ARBA" id="ARBA00004718"/>
    </source>
</evidence>
<dbReference type="Pfam" id="PF02891">
    <property type="entry name" value="zf-MIZ"/>
    <property type="match status" value="1"/>
</dbReference>
<feature type="domain" description="SAP" evidence="12">
    <location>
        <begin position="16"/>
        <end position="50"/>
    </location>
</feature>
<sequence length="505" mass="55918">MASGKASELQSVIALIKTLTNAQLKDILRVEGLAVSGVKASLQMRIINYLEQLSQSGHLESYDSLRKFIYATAHRSLPQSPSVPPPVAGHHYQQSPTNQVLHSHHRPSPIGMPMSSQGSASGPLNFKDSPFYRVIKQLTPTVECKAREHTRDSVELKILLDTDIASRLLADSKLRVMVFCAADTGLNQFTKSDITFPHQVELKANLDEVKANLRGLKNKPGTTRPADITNYIRKKAGYTNHVVMTYALTHKRFFILANLVECTPIEELVSKLKRRKTITKEQVLQEMKSKAEDADIVATSTVMSLKCPLSTQRIEVPCRSVLCTHNQCFDASSFLQLQEQAPTWTCPVCAKATSYESLNVDQYVDDILHSTPLDVEQVIIEPDGQWSNPGEEEGTAGPGSVTPATDDDDLIEIREPGVTPVKQELPPVLGLLQQTPSQPREQSSTWSTNKRPAPVIDLTGSDDDGYDSPVRPSKRQAVNMPRPLPRQDSRNSYRSPYSLPTFASD</sequence>
<evidence type="ECO:0000256" key="10">
    <source>
        <dbReference type="PROSITE-ProRule" id="PRU00452"/>
    </source>
</evidence>
<feature type="region of interest" description="Disordered" evidence="11">
    <location>
        <begin position="433"/>
        <end position="505"/>
    </location>
</feature>
<dbReference type="GO" id="GO:0005634">
    <property type="term" value="C:nucleus"/>
    <property type="evidence" value="ECO:0007669"/>
    <property type="project" value="UniProtKB-SubCell"/>
</dbReference>
<dbReference type="GO" id="GO:0007059">
    <property type="term" value="P:chromosome segregation"/>
    <property type="evidence" value="ECO:0007669"/>
    <property type="project" value="UniProtKB-ARBA"/>
</dbReference>
<reference evidence="15" key="1">
    <citation type="submission" date="2021-01" db="EMBL/GenBank/DDBJ databases">
        <authorList>
            <consortium name="Aspergillus puulaauensis MK2 genome sequencing consortium"/>
            <person name="Kazuki M."/>
            <person name="Futagami T."/>
        </authorList>
    </citation>
    <scope>NUCLEOTIDE SEQUENCE</scope>
    <source>
        <strain evidence="15">MK2</strain>
    </source>
</reference>
<dbReference type="InterPro" id="IPR013083">
    <property type="entry name" value="Znf_RING/FYVE/PHD"/>
</dbReference>
<dbReference type="FunFam" id="3.30.40.10:FF:000247">
    <property type="entry name" value="Uncharacterized protein, isoform B"/>
    <property type="match status" value="1"/>
</dbReference>
<dbReference type="PANTHER" id="PTHR10782:SF100">
    <property type="entry name" value="LIGASE SIZA, PUTATIVE (AFU_ORTHOLOGUE AFUA_6G05240)-RELATED"/>
    <property type="match status" value="1"/>
</dbReference>
<comment type="similarity">
    <text evidence="3">Belongs to the PIAS family.</text>
</comment>
<evidence type="ECO:0000259" key="13">
    <source>
        <dbReference type="PROSITE" id="PS51044"/>
    </source>
</evidence>
<evidence type="ECO:0000313" key="16">
    <source>
        <dbReference type="Proteomes" id="UP000654913"/>
    </source>
</evidence>
<evidence type="ECO:0000256" key="3">
    <source>
        <dbReference type="ARBA" id="ARBA00005383"/>
    </source>
</evidence>
<evidence type="ECO:0000256" key="7">
    <source>
        <dbReference type="ARBA" id="ARBA00022786"/>
    </source>
</evidence>
<evidence type="ECO:0000256" key="5">
    <source>
        <dbReference type="ARBA" id="ARBA00022723"/>
    </source>
</evidence>
<dbReference type="GO" id="GO:0000785">
    <property type="term" value="C:chromatin"/>
    <property type="evidence" value="ECO:0007669"/>
    <property type="project" value="TreeGrafter"/>
</dbReference>
<feature type="compositionally biased region" description="Polar residues" evidence="11">
    <location>
        <begin position="433"/>
        <end position="450"/>
    </location>
</feature>
<keyword evidence="15" id="KW-0436">Ligase</keyword>
<dbReference type="AlphaFoldDB" id="A0A7R7XAR4"/>
<dbReference type="Pfam" id="PF02037">
    <property type="entry name" value="SAP"/>
    <property type="match status" value="1"/>
</dbReference>
<dbReference type="KEGG" id="apuu:APUU_10790A"/>
<dbReference type="SMART" id="SM00513">
    <property type="entry name" value="SAP"/>
    <property type="match status" value="1"/>
</dbReference>
<dbReference type="GO" id="GO:0016925">
    <property type="term" value="P:protein sumoylation"/>
    <property type="evidence" value="ECO:0007669"/>
    <property type="project" value="UniProtKB-UniPathway"/>
</dbReference>
<dbReference type="InterPro" id="IPR036361">
    <property type="entry name" value="SAP_dom_sf"/>
</dbReference>
<evidence type="ECO:0000256" key="8">
    <source>
        <dbReference type="ARBA" id="ARBA00022833"/>
    </source>
</evidence>